<evidence type="ECO:0000313" key="14">
    <source>
        <dbReference type="Proteomes" id="UP000440732"/>
    </source>
</evidence>
<dbReference type="EMBL" id="QXGC01001470">
    <property type="protein sequence ID" value="KAE9202269.1"/>
    <property type="molecule type" value="Genomic_DNA"/>
</dbReference>
<evidence type="ECO:0000313" key="4">
    <source>
        <dbReference type="EMBL" id="KAE9098903.1"/>
    </source>
</evidence>
<evidence type="ECO:0000313" key="7">
    <source>
        <dbReference type="EMBL" id="KAE9206432.1"/>
    </source>
</evidence>
<dbReference type="Proteomes" id="UP000460718">
    <property type="component" value="Unassembled WGS sequence"/>
</dbReference>
<evidence type="ECO:0000313" key="12">
    <source>
        <dbReference type="Proteomes" id="UP000437068"/>
    </source>
</evidence>
<gene>
    <name evidence="8" type="ORF">PF001_g26073</name>
    <name evidence="7" type="ORF">PF002_g20016</name>
    <name evidence="6" type="ORF">PF004_g18469</name>
    <name evidence="5" type="ORF">PF005_g18547</name>
    <name evidence="4" type="ORF">PF006_g23256</name>
    <name evidence="3" type="ORF">PF007_g18655</name>
    <name evidence="9" type="ORF">PF008_g9237</name>
    <name evidence="1" type="ORF">PF009_g19617</name>
    <name evidence="2" type="ORF">PF011_g25182</name>
</gene>
<evidence type="ECO:0000313" key="1">
    <source>
        <dbReference type="EMBL" id="KAE8930290.1"/>
    </source>
</evidence>
<dbReference type="Proteomes" id="UP000433483">
    <property type="component" value="Unassembled WGS sequence"/>
</dbReference>
<protein>
    <submittedName>
        <fullName evidence="4">Uncharacterized protein</fullName>
    </submittedName>
</protein>
<evidence type="ECO:0000313" key="13">
    <source>
        <dbReference type="Proteomes" id="UP000440367"/>
    </source>
</evidence>
<evidence type="ECO:0000313" key="2">
    <source>
        <dbReference type="EMBL" id="KAE8973611.1"/>
    </source>
</evidence>
<sequence>MDLADIPFGVPVIIQLVRKQKNLQNPVGTKKARCLVDNRDIYEQMILHRQPNDKVAIQSMRNGRFLEVRVNGSCAFDSREMNERALFSLETDSTCSIYFVSSFMGDVLYCNDESVVGCGNARREYWEEWRIVEPRNTSTTTRVVQ</sequence>
<dbReference type="EMBL" id="QXGE01003187">
    <property type="protein sequence ID" value="KAE9276535.1"/>
    <property type="molecule type" value="Genomic_DNA"/>
</dbReference>
<dbReference type="EMBL" id="QXGA01002375">
    <property type="protein sequence ID" value="KAE9098903.1"/>
    <property type="molecule type" value="Genomic_DNA"/>
</dbReference>
<evidence type="ECO:0000313" key="9">
    <source>
        <dbReference type="EMBL" id="KAE9344418.1"/>
    </source>
</evidence>
<evidence type="ECO:0000313" key="11">
    <source>
        <dbReference type="Proteomes" id="UP000433483"/>
    </source>
</evidence>
<dbReference type="Proteomes" id="UP000437068">
    <property type="component" value="Unassembled WGS sequence"/>
</dbReference>
<evidence type="ECO:0000313" key="6">
    <source>
        <dbReference type="EMBL" id="KAE9202269.1"/>
    </source>
</evidence>
<evidence type="ECO:0000313" key="8">
    <source>
        <dbReference type="EMBL" id="KAE9276535.1"/>
    </source>
</evidence>
<evidence type="ECO:0000313" key="3">
    <source>
        <dbReference type="EMBL" id="KAE9092086.1"/>
    </source>
</evidence>
<evidence type="ECO:0000313" key="5">
    <source>
        <dbReference type="EMBL" id="KAE9192211.1"/>
    </source>
</evidence>
<dbReference type="EMBL" id="QXGF01001400">
    <property type="protein sequence ID" value="KAE8930290.1"/>
    <property type="molecule type" value="Genomic_DNA"/>
</dbReference>
<dbReference type="Proteomes" id="UP000441208">
    <property type="component" value="Unassembled WGS sequence"/>
</dbReference>
<evidence type="ECO:0000313" key="16">
    <source>
        <dbReference type="Proteomes" id="UP000460718"/>
    </source>
</evidence>
<dbReference type="Proteomes" id="UP000429523">
    <property type="component" value="Unassembled WGS sequence"/>
</dbReference>
<dbReference type="EMBL" id="QXGD01001424">
    <property type="protein sequence ID" value="KAE9206432.1"/>
    <property type="molecule type" value="Genomic_DNA"/>
</dbReference>
<dbReference type="EMBL" id="QXFZ01001351">
    <property type="protein sequence ID" value="KAE9092086.1"/>
    <property type="molecule type" value="Genomic_DNA"/>
</dbReference>
<dbReference type="AlphaFoldDB" id="A0A6A3RRD4"/>
<comment type="caution">
    <text evidence="4">The sequence shown here is derived from an EMBL/GenBank/DDBJ whole genome shotgun (WGS) entry which is preliminary data.</text>
</comment>
<name>A0A6A3RRD4_9STRA</name>
<keyword evidence="11" id="KW-1185">Reference proteome</keyword>
<proteinExistence type="predicted"/>
<evidence type="ECO:0000313" key="17">
    <source>
        <dbReference type="Proteomes" id="UP000476176"/>
    </source>
</evidence>
<evidence type="ECO:0000313" key="18">
    <source>
        <dbReference type="Proteomes" id="UP000486351"/>
    </source>
</evidence>
<dbReference type="Proteomes" id="UP000476176">
    <property type="component" value="Unassembled WGS sequence"/>
</dbReference>
<dbReference type="OrthoDB" id="162393at2759"/>
<organism evidence="4 14">
    <name type="scientific">Phytophthora fragariae</name>
    <dbReference type="NCBI Taxonomy" id="53985"/>
    <lineage>
        <taxon>Eukaryota</taxon>
        <taxon>Sar</taxon>
        <taxon>Stramenopiles</taxon>
        <taxon>Oomycota</taxon>
        <taxon>Peronosporomycetes</taxon>
        <taxon>Peronosporales</taxon>
        <taxon>Peronosporaceae</taxon>
        <taxon>Phytophthora</taxon>
    </lineage>
</organism>
<dbReference type="EMBL" id="QXGB01001354">
    <property type="protein sequence ID" value="KAE9192211.1"/>
    <property type="molecule type" value="Genomic_DNA"/>
</dbReference>
<dbReference type="EMBL" id="QXFW01003018">
    <property type="protein sequence ID" value="KAE8973611.1"/>
    <property type="molecule type" value="Genomic_DNA"/>
</dbReference>
<dbReference type="Proteomes" id="UP000486351">
    <property type="component" value="Unassembled WGS sequence"/>
</dbReference>
<evidence type="ECO:0000313" key="15">
    <source>
        <dbReference type="Proteomes" id="UP000441208"/>
    </source>
</evidence>
<dbReference type="EMBL" id="QXFY01000436">
    <property type="protein sequence ID" value="KAE9344418.1"/>
    <property type="molecule type" value="Genomic_DNA"/>
</dbReference>
<evidence type="ECO:0000313" key="10">
    <source>
        <dbReference type="Proteomes" id="UP000429523"/>
    </source>
</evidence>
<reference evidence="10 11" key="1">
    <citation type="submission" date="2018-08" db="EMBL/GenBank/DDBJ databases">
        <title>Genomic investigation of the strawberry pathogen Phytophthora fragariae indicates pathogenicity is determined by transcriptional variation in three key races.</title>
        <authorList>
            <person name="Adams T.M."/>
            <person name="Armitage A.D."/>
            <person name="Sobczyk M.K."/>
            <person name="Bates H.J."/>
            <person name="Dunwell J.M."/>
            <person name="Nellist C.F."/>
            <person name="Harrison R.J."/>
        </authorList>
    </citation>
    <scope>NUCLEOTIDE SEQUENCE [LARGE SCALE GENOMIC DNA]</scope>
    <source>
        <strain evidence="8 12">A4</strain>
        <strain evidence="7 13">BC-1</strain>
        <strain evidence="6 17">BC-23</strain>
        <strain evidence="5 11">NOV-27</strain>
        <strain evidence="4 14">NOV-5</strain>
        <strain evidence="3 15">NOV-71</strain>
        <strain evidence="9 18">NOV-77</strain>
        <strain evidence="1 10">NOV-9</strain>
        <strain evidence="2 16">SCRP245</strain>
    </source>
</reference>
<accession>A0A6A3RRD4</accession>
<dbReference type="Proteomes" id="UP000440367">
    <property type="component" value="Unassembled WGS sequence"/>
</dbReference>
<dbReference type="Proteomes" id="UP000440732">
    <property type="component" value="Unassembled WGS sequence"/>
</dbReference>